<evidence type="ECO:0000313" key="4">
    <source>
        <dbReference type="Proteomes" id="UP000629420"/>
    </source>
</evidence>
<dbReference type="Pfam" id="PF02464">
    <property type="entry name" value="CinA"/>
    <property type="match status" value="1"/>
</dbReference>
<dbReference type="RefSeq" id="WP_202335413.1">
    <property type="nucleotide sequence ID" value="NZ_CP068439.1"/>
</dbReference>
<comment type="similarity">
    <text evidence="1">Belongs to the CinA family.</text>
</comment>
<dbReference type="InterPro" id="IPR008135">
    <property type="entry name" value="Competence-induced_CinA"/>
</dbReference>
<reference evidence="3 4" key="1">
    <citation type="submission" date="2021-01" db="EMBL/GenBank/DDBJ databases">
        <title>Aequorivita sp. strain KX20305, a bacterium isolated from the sediment collected at a cold seep field in South China Sea.</title>
        <authorList>
            <person name="Zhang H."/>
            <person name="Li C."/>
        </authorList>
    </citation>
    <scope>NUCLEOTIDE SEQUENCE [LARGE SCALE GENOMIC DNA]</scope>
    <source>
        <strain evidence="3 4">KX20305</strain>
    </source>
</reference>
<dbReference type="SMART" id="SM00852">
    <property type="entry name" value="MoCF_biosynth"/>
    <property type="match status" value="1"/>
</dbReference>
<dbReference type="CDD" id="cd00885">
    <property type="entry name" value="cinA"/>
    <property type="match status" value="1"/>
</dbReference>
<feature type="domain" description="MoaB/Mog" evidence="2">
    <location>
        <begin position="4"/>
        <end position="172"/>
    </location>
</feature>
<organism evidence="3 4">
    <name type="scientific">Aequorivita iocasae</name>
    <dbReference type="NCBI Taxonomy" id="2803865"/>
    <lineage>
        <taxon>Bacteria</taxon>
        <taxon>Pseudomonadati</taxon>
        <taxon>Bacteroidota</taxon>
        <taxon>Flavobacteriia</taxon>
        <taxon>Flavobacteriales</taxon>
        <taxon>Flavobacteriaceae</taxon>
        <taxon>Aequorivita</taxon>
    </lineage>
</organism>
<accession>A0ABX7DPS7</accession>
<proteinExistence type="inferred from homology"/>
<dbReference type="Proteomes" id="UP000629420">
    <property type="component" value="Chromosome"/>
</dbReference>
<dbReference type="PANTHER" id="PTHR13939:SF0">
    <property type="entry name" value="NMN AMIDOHYDROLASE-LIKE PROTEIN YFAY"/>
    <property type="match status" value="1"/>
</dbReference>
<dbReference type="InterPro" id="IPR041424">
    <property type="entry name" value="CinA_KH"/>
</dbReference>
<evidence type="ECO:0000313" key="3">
    <source>
        <dbReference type="EMBL" id="QQX75596.1"/>
    </source>
</evidence>
<dbReference type="Pfam" id="PF18146">
    <property type="entry name" value="CinA_KH"/>
    <property type="match status" value="1"/>
</dbReference>
<dbReference type="InterPro" id="IPR036425">
    <property type="entry name" value="MoaB/Mog-like_dom_sf"/>
</dbReference>
<dbReference type="InterPro" id="IPR001453">
    <property type="entry name" value="MoaB/Mog_dom"/>
</dbReference>
<dbReference type="NCBIfam" id="TIGR00200">
    <property type="entry name" value="cinA_nterm"/>
    <property type="match status" value="1"/>
</dbReference>
<dbReference type="NCBIfam" id="TIGR00177">
    <property type="entry name" value="molyb_syn"/>
    <property type="match status" value="1"/>
</dbReference>
<dbReference type="Gene3D" id="3.40.980.10">
    <property type="entry name" value="MoaB/Mog-like domain"/>
    <property type="match status" value="1"/>
</dbReference>
<sequence>MLAEIITIGDEILIGQIVDTNSAYISKELNKIGVKVYQITSVQDEREHILQAFKDAKEHADLIIITGGLGPTKDDITKQTFCDFFNDTLVEDQSVIENVKHLFEKYQLNKPLPANFRQAMVPSKATILMNKYGTAPGMWMEKDEIVFVSLPGVPYEMKHLLQEEVLPRVIKRFNRPHIYHKTLLTYGLGESAIAERIADWENALPEEVKLAYLPSLGKVRLRLSSTGNDERVLKESIDSRMEILNEMLSDIAIGYEDETSIIGRIAHILTQKNQTLSLAESCTGGAIAENITAEPGASSFFLGSIVPYKTELKTKILGVPSSIIEEFSVVSIEVAESMALNCNKLFATDYAIATTGIAGPTKGDGIDEVGTVCIAIATPDGVVSEKFNFGNDRYRVIKKTTNKVFEMLLKEISKN</sequence>
<dbReference type="Gene3D" id="3.30.70.2860">
    <property type="match status" value="1"/>
</dbReference>
<name>A0ABX7DPS7_9FLAO</name>
<dbReference type="InterPro" id="IPR008136">
    <property type="entry name" value="CinA_C"/>
</dbReference>
<dbReference type="HAMAP" id="MF_00226_B">
    <property type="entry name" value="CinA_B"/>
    <property type="match status" value="1"/>
</dbReference>
<dbReference type="InterPro" id="IPR050101">
    <property type="entry name" value="CinA"/>
</dbReference>
<dbReference type="SUPFAM" id="SSF53218">
    <property type="entry name" value="Molybdenum cofactor biosynthesis proteins"/>
    <property type="match status" value="1"/>
</dbReference>
<dbReference type="PIRSF" id="PIRSF006728">
    <property type="entry name" value="CinA"/>
    <property type="match status" value="1"/>
</dbReference>
<evidence type="ECO:0000256" key="1">
    <source>
        <dbReference type="HAMAP-Rule" id="MF_00226"/>
    </source>
</evidence>
<dbReference type="InterPro" id="IPR036653">
    <property type="entry name" value="CinA-like_C"/>
</dbReference>
<dbReference type="NCBIfam" id="TIGR00199">
    <property type="entry name" value="PncC_domain"/>
    <property type="match status" value="1"/>
</dbReference>
<evidence type="ECO:0000259" key="2">
    <source>
        <dbReference type="SMART" id="SM00852"/>
    </source>
</evidence>
<dbReference type="Pfam" id="PF00994">
    <property type="entry name" value="MoCF_biosynth"/>
    <property type="match status" value="1"/>
</dbReference>
<dbReference type="PANTHER" id="PTHR13939">
    <property type="entry name" value="NICOTINAMIDE-NUCLEOTIDE AMIDOHYDROLASE PNCC"/>
    <property type="match status" value="1"/>
</dbReference>
<keyword evidence="4" id="KW-1185">Reference proteome</keyword>
<dbReference type="NCBIfam" id="NF001813">
    <property type="entry name" value="PRK00549.1"/>
    <property type="match status" value="1"/>
</dbReference>
<protein>
    <recommendedName>
        <fullName evidence="1">CinA-like protein</fullName>
    </recommendedName>
</protein>
<dbReference type="EMBL" id="CP068439">
    <property type="protein sequence ID" value="QQX75596.1"/>
    <property type="molecule type" value="Genomic_DNA"/>
</dbReference>
<gene>
    <name evidence="3" type="ORF">JK629_09590</name>
</gene>
<dbReference type="SUPFAM" id="SSF142433">
    <property type="entry name" value="CinA-like"/>
    <property type="match status" value="1"/>
</dbReference>
<dbReference type="Gene3D" id="3.90.950.20">
    <property type="entry name" value="CinA-like"/>
    <property type="match status" value="1"/>
</dbReference>